<gene>
    <name evidence="1" type="ORF">DJ69_10800</name>
</gene>
<dbReference type="RefSeq" id="WP_180271792.1">
    <property type="nucleotide sequence ID" value="NZ_NHOA01000086.1"/>
</dbReference>
<dbReference type="Gene3D" id="3.40.1190.10">
    <property type="entry name" value="Mur-like, catalytic domain"/>
    <property type="match status" value="1"/>
</dbReference>
<reference evidence="1 2" key="1">
    <citation type="journal article" date="2014" name="Front. Microbiol.">
        <title>Population and genomic analysis of the genus Halorubrum.</title>
        <authorList>
            <person name="Fullmer M.S."/>
            <person name="Soucy S.M."/>
            <person name="Swithers K.S."/>
            <person name="Makkay A.M."/>
            <person name="Wheeler R."/>
            <person name="Ventosa A."/>
            <person name="Gogarten J.P."/>
            <person name="Papke R.T."/>
        </authorList>
    </citation>
    <scope>NUCLEOTIDE SEQUENCE [LARGE SCALE GENOMIC DNA]</scope>
    <source>
        <strain evidence="1 2">C49</strain>
    </source>
</reference>
<proteinExistence type="predicted"/>
<dbReference type="EMBL" id="NHOA01000086">
    <property type="protein sequence ID" value="PHQ38574.1"/>
    <property type="molecule type" value="Genomic_DNA"/>
</dbReference>
<dbReference type="GO" id="GO:0005524">
    <property type="term" value="F:ATP binding"/>
    <property type="evidence" value="ECO:0007669"/>
    <property type="project" value="InterPro"/>
</dbReference>
<protein>
    <submittedName>
        <fullName evidence="1">Capsule biosynthesis protein CapB</fullName>
    </submittedName>
</protein>
<sequence>MGGLPSASDLDPGVADALDTVGSVARRTVFEGWSHFNRVGQTPYRVAVTGVRGKSTVVRWLNEALVDRGYETYAKVTGDHPVSYHNLDDTPIERDGVTRLYENAREFREYHPVDAAVVENQGIREYTTRLANELFDPQVVILLNVRRDHQSTLGEDLGAIARVFTRAMPEDATVISGDRNDAINAYLRREFAKTGNDFRVAAPDTDAESPFADVLGARSAFVVDETLRALGMEPLSASQIRAYIDELHAEWGWRRLDGGGLVANGAMMNDIESTELLRQFLVERLDGVTVTPFVYTRRDRAGRTAAFTHYLDWLDANDRLTRVHAAGGQEDLLARRVDADVVRHDGDEPASAVLDSALDEGRPVYLMGNTVATFMRDLTDEIDRRAVD</sequence>
<accession>A0A2G1WHW5</accession>
<dbReference type="AlphaFoldDB" id="A0A2G1WHW5"/>
<dbReference type="InterPro" id="IPR036565">
    <property type="entry name" value="Mur-like_cat_sf"/>
</dbReference>
<organism evidence="1 2">
    <name type="scientific">Halorubrum persicum</name>
    <dbReference type="NCBI Taxonomy" id="1383844"/>
    <lineage>
        <taxon>Archaea</taxon>
        <taxon>Methanobacteriati</taxon>
        <taxon>Methanobacteriota</taxon>
        <taxon>Stenosarchaea group</taxon>
        <taxon>Halobacteria</taxon>
        <taxon>Halobacteriales</taxon>
        <taxon>Haloferacaceae</taxon>
        <taxon>Halorubrum</taxon>
    </lineage>
</organism>
<keyword evidence="2" id="KW-1185">Reference proteome</keyword>
<evidence type="ECO:0000313" key="2">
    <source>
        <dbReference type="Proteomes" id="UP000222824"/>
    </source>
</evidence>
<comment type="caution">
    <text evidence="1">The sequence shown here is derived from an EMBL/GenBank/DDBJ whole genome shotgun (WGS) entry which is preliminary data.</text>
</comment>
<dbReference type="OrthoDB" id="192097at2157"/>
<dbReference type="SUPFAM" id="SSF53623">
    <property type="entry name" value="MurD-like peptide ligases, catalytic domain"/>
    <property type="match status" value="1"/>
</dbReference>
<dbReference type="Proteomes" id="UP000222824">
    <property type="component" value="Unassembled WGS sequence"/>
</dbReference>
<name>A0A2G1WHW5_9EURY</name>
<evidence type="ECO:0000313" key="1">
    <source>
        <dbReference type="EMBL" id="PHQ38574.1"/>
    </source>
</evidence>